<dbReference type="Gene3D" id="3.90.940.10">
    <property type="match status" value="1"/>
</dbReference>
<dbReference type="GO" id="GO:0006351">
    <property type="term" value="P:DNA-templated transcription"/>
    <property type="evidence" value="ECO:0007669"/>
    <property type="project" value="InterPro"/>
</dbReference>
<dbReference type="InterPro" id="IPR006110">
    <property type="entry name" value="Pol_omega/Rpo6/RPB6"/>
</dbReference>
<sequence>MIFPLEQLIEFSGNVYEITCAAVRRAYQLSMVRDPEIAENDGKVVSLAARQVFTNQVEYKIEEQ</sequence>
<evidence type="ECO:0000256" key="6">
    <source>
        <dbReference type="ARBA" id="ARBA00029924"/>
    </source>
</evidence>
<evidence type="ECO:0000256" key="3">
    <source>
        <dbReference type="ARBA" id="ARBA00013725"/>
    </source>
</evidence>
<dbReference type="EMBL" id="JADIMS010000016">
    <property type="protein sequence ID" value="MBO8449691.1"/>
    <property type="molecule type" value="Genomic_DNA"/>
</dbReference>
<dbReference type="InterPro" id="IPR036161">
    <property type="entry name" value="RPB6/omega-like_sf"/>
</dbReference>
<evidence type="ECO:0000313" key="10">
    <source>
        <dbReference type="Proteomes" id="UP000823616"/>
    </source>
</evidence>
<protein>
    <recommendedName>
        <fullName evidence="3">DNA-directed RNA polymerase subunit omega</fullName>
        <ecNumber evidence="2">2.7.7.6</ecNumber>
    </recommendedName>
    <alternativeName>
        <fullName evidence="7">RNA polymerase omega subunit</fullName>
    </alternativeName>
    <alternativeName>
        <fullName evidence="6">Transcriptase subunit omega</fullName>
    </alternativeName>
</protein>
<comment type="caution">
    <text evidence="9">The sequence shown here is derived from an EMBL/GenBank/DDBJ whole genome shotgun (WGS) entry which is preliminary data.</text>
</comment>
<comment type="similarity">
    <text evidence="1">Belongs to the RNA polymerase subunit omega family.</text>
</comment>
<dbReference type="AlphaFoldDB" id="A0A9D9EKB4"/>
<keyword evidence="9" id="KW-0548">Nucleotidyltransferase</keyword>
<dbReference type="SMART" id="SM01409">
    <property type="entry name" value="RNA_pol_Rpb6"/>
    <property type="match status" value="1"/>
</dbReference>
<evidence type="ECO:0000256" key="7">
    <source>
        <dbReference type="ARBA" id="ARBA00030998"/>
    </source>
</evidence>
<proteinExistence type="inferred from homology"/>
<reference evidence="9" key="1">
    <citation type="submission" date="2020-10" db="EMBL/GenBank/DDBJ databases">
        <authorList>
            <person name="Gilroy R."/>
        </authorList>
    </citation>
    <scope>NUCLEOTIDE SEQUENCE</scope>
    <source>
        <strain evidence="9">B3-4054</strain>
    </source>
</reference>
<evidence type="ECO:0000256" key="8">
    <source>
        <dbReference type="ARBA" id="ARBA00048552"/>
    </source>
</evidence>
<evidence type="ECO:0000256" key="4">
    <source>
        <dbReference type="ARBA" id="ARBA00022478"/>
    </source>
</evidence>
<accession>A0A9D9EKB4</accession>
<reference evidence="9" key="2">
    <citation type="journal article" date="2021" name="PeerJ">
        <title>Extensive microbial diversity within the chicken gut microbiome revealed by metagenomics and culture.</title>
        <authorList>
            <person name="Gilroy R."/>
            <person name="Ravi A."/>
            <person name="Getino M."/>
            <person name="Pursley I."/>
            <person name="Horton D.L."/>
            <person name="Alikhan N.F."/>
            <person name="Baker D."/>
            <person name="Gharbi K."/>
            <person name="Hall N."/>
            <person name="Watson M."/>
            <person name="Adriaenssens E.M."/>
            <person name="Foster-Nyarko E."/>
            <person name="Jarju S."/>
            <person name="Secka A."/>
            <person name="Antonio M."/>
            <person name="Oren A."/>
            <person name="Chaudhuri R.R."/>
            <person name="La Ragione R."/>
            <person name="Hildebrand F."/>
            <person name="Pallen M.J."/>
        </authorList>
    </citation>
    <scope>NUCLEOTIDE SEQUENCE</scope>
    <source>
        <strain evidence="9">B3-4054</strain>
    </source>
</reference>
<keyword evidence="5" id="KW-0804">Transcription</keyword>
<dbReference type="SUPFAM" id="SSF63562">
    <property type="entry name" value="RPB6/omega subunit-like"/>
    <property type="match status" value="1"/>
</dbReference>
<evidence type="ECO:0000313" key="9">
    <source>
        <dbReference type="EMBL" id="MBO8449691.1"/>
    </source>
</evidence>
<dbReference type="Pfam" id="PF01192">
    <property type="entry name" value="RNA_pol_Rpb6"/>
    <property type="match status" value="1"/>
</dbReference>
<organism evidence="9 10">
    <name type="scientific">Candidatus Avitreponema avistercoris</name>
    <dbReference type="NCBI Taxonomy" id="2840705"/>
    <lineage>
        <taxon>Bacteria</taxon>
        <taxon>Pseudomonadati</taxon>
        <taxon>Spirochaetota</taxon>
        <taxon>Spirochaetia</taxon>
        <taxon>Spirochaetales</taxon>
        <taxon>Candidatus Avitreponema</taxon>
    </lineage>
</organism>
<comment type="catalytic activity">
    <reaction evidence="8">
        <text>RNA(n) + a ribonucleoside 5'-triphosphate = RNA(n+1) + diphosphate</text>
        <dbReference type="Rhea" id="RHEA:21248"/>
        <dbReference type="Rhea" id="RHEA-COMP:14527"/>
        <dbReference type="Rhea" id="RHEA-COMP:17342"/>
        <dbReference type="ChEBI" id="CHEBI:33019"/>
        <dbReference type="ChEBI" id="CHEBI:61557"/>
        <dbReference type="ChEBI" id="CHEBI:140395"/>
        <dbReference type="EC" id="2.7.7.6"/>
    </reaction>
</comment>
<dbReference type="GO" id="GO:0003677">
    <property type="term" value="F:DNA binding"/>
    <property type="evidence" value="ECO:0007669"/>
    <property type="project" value="InterPro"/>
</dbReference>
<gene>
    <name evidence="9" type="ORF">IAA96_01135</name>
</gene>
<dbReference type="EC" id="2.7.7.6" evidence="2"/>
<evidence type="ECO:0000256" key="5">
    <source>
        <dbReference type="ARBA" id="ARBA00023163"/>
    </source>
</evidence>
<name>A0A9D9EKB4_9SPIR</name>
<dbReference type="GO" id="GO:0003899">
    <property type="term" value="F:DNA-directed RNA polymerase activity"/>
    <property type="evidence" value="ECO:0007669"/>
    <property type="project" value="UniProtKB-EC"/>
</dbReference>
<dbReference type="Proteomes" id="UP000823616">
    <property type="component" value="Unassembled WGS sequence"/>
</dbReference>
<evidence type="ECO:0000256" key="1">
    <source>
        <dbReference type="ARBA" id="ARBA00006711"/>
    </source>
</evidence>
<evidence type="ECO:0000256" key="2">
    <source>
        <dbReference type="ARBA" id="ARBA00012418"/>
    </source>
</evidence>
<dbReference type="NCBIfam" id="NF001588">
    <property type="entry name" value="PRK00392.8-5"/>
    <property type="match status" value="1"/>
</dbReference>
<dbReference type="GO" id="GO:0000428">
    <property type="term" value="C:DNA-directed RNA polymerase complex"/>
    <property type="evidence" value="ECO:0007669"/>
    <property type="project" value="UniProtKB-KW"/>
</dbReference>
<keyword evidence="4 9" id="KW-0240">DNA-directed RNA polymerase</keyword>
<keyword evidence="9" id="KW-0808">Transferase</keyword>